<sequence>MSPSPQDPAGGQYHQDDAYYHDDDDDDDFPSTNPGENYLERPLLPQHDDHNLVPTFPPHRPSSAASDTSIFDLPVTSDNVPWPERLRALYAEYVRKGQDTWDSMSTVQRAAAVVALVIVGALGIAVLLLSKRLMHWLVPKAEQWEKSGTAYAVIGLMTFTVSFPPLIGWATIGTCSGFIFGVWRGWFIYAVTTVIGSTASVYASRTILQRLVRRLVEHDHRFAALSLTLKYDGLKLLLHPLMYGLATFLVTPKLLITVFIGSRLRILLEKGEKMSIWAKLVNVFSILITICIGVGTAMYIYKSTLARAKELQDAERAAAHQQFAGAGAGQTAAAGLPSPGAFADSPLTPAFARDDEERMVGFHDDLDDDNDNVAIPDVDARSTFTDHESDVFDLGDGDGDIGGAAGSATRRESFRLHSKVQPGQSQSQGREW</sequence>
<dbReference type="GO" id="GO:0016192">
    <property type="term" value="P:vesicle-mediated transport"/>
    <property type="evidence" value="ECO:0007669"/>
    <property type="project" value="TreeGrafter"/>
</dbReference>
<dbReference type="PANTHER" id="PTHR47549:SF1">
    <property type="entry name" value="GOLGI APPARATUS MEMBRANE PROTEIN TVP38"/>
    <property type="match status" value="1"/>
</dbReference>
<evidence type="ECO:0000256" key="6">
    <source>
        <dbReference type="SAM" id="Phobius"/>
    </source>
</evidence>
<dbReference type="GO" id="GO:0000139">
    <property type="term" value="C:Golgi membrane"/>
    <property type="evidence" value="ECO:0007669"/>
    <property type="project" value="TreeGrafter"/>
</dbReference>
<evidence type="ECO:0000256" key="5">
    <source>
        <dbReference type="SAM" id="MobiDB-lite"/>
    </source>
</evidence>
<dbReference type="OrthoDB" id="166803at2759"/>
<dbReference type="AlphaFoldDB" id="A0A167VIQ9"/>
<evidence type="ECO:0000256" key="4">
    <source>
        <dbReference type="ARBA" id="ARBA00023136"/>
    </source>
</evidence>
<evidence type="ECO:0000256" key="2">
    <source>
        <dbReference type="ARBA" id="ARBA00022692"/>
    </source>
</evidence>
<gene>
    <name evidence="7" type="ORF">AAP_05496</name>
</gene>
<feature type="transmembrane region" description="Helical" evidence="6">
    <location>
        <begin position="186"/>
        <end position="204"/>
    </location>
</feature>
<dbReference type="EMBL" id="AZGZ01000032">
    <property type="protein sequence ID" value="KZZ87585.1"/>
    <property type="molecule type" value="Genomic_DNA"/>
</dbReference>
<keyword evidence="3 6" id="KW-1133">Transmembrane helix</keyword>
<dbReference type="VEuPathDB" id="FungiDB:AAP_05496"/>
<reference evidence="7 8" key="1">
    <citation type="journal article" date="2016" name="Genome Biol. Evol.">
        <title>Divergent and convergent evolution of fungal pathogenicity.</title>
        <authorList>
            <person name="Shang Y."/>
            <person name="Xiao G."/>
            <person name="Zheng P."/>
            <person name="Cen K."/>
            <person name="Zhan S."/>
            <person name="Wang C."/>
        </authorList>
    </citation>
    <scope>NUCLEOTIDE SEQUENCE [LARGE SCALE GENOMIC DNA]</scope>
    <source>
        <strain evidence="7 8">ARSEF 7405</strain>
    </source>
</reference>
<feature type="region of interest" description="Disordered" evidence="5">
    <location>
        <begin position="1"/>
        <end position="67"/>
    </location>
</feature>
<evidence type="ECO:0000256" key="1">
    <source>
        <dbReference type="ARBA" id="ARBA00004127"/>
    </source>
</evidence>
<dbReference type="Proteomes" id="UP000242877">
    <property type="component" value="Unassembled WGS sequence"/>
</dbReference>
<evidence type="ECO:0000313" key="7">
    <source>
        <dbReference type="EMBL" id="KZZ87585.1"/>
    </source>
</evidence>
<protein>
    <submittedName>
        <fullName evidence="7">TLG2-vesicle protein of 38 kDa</fullName>
    </submittedName>
</protein>
<comment type="subcellular location">
    <subcellularLocation>
        <location evidence="1">Endomembrane system</location>
        <topology evidence="1">Multi-pass membrane protein</topology>
    </subcellularLocation>
</comment>
<feature type="transmembrane region" description="Helical" evidence="6">
    <location>
        <begin position="110"/>
        <end position="129"/>
    </location>
</feature>
<evidence type="ECO:0000256" key="3">
    <source>
        <dbReference type="ARBA" id="ARBA00022989"/>
    </source>
</evidence>
<organism evidence="7 8">
    <name type="scientific">Ascosphaera apis ARSEF 7405</name>
    <dbReference type="NCBI Taxonomy" id="392613"/>
    <lineage>
        <taxon>Eukaryota</taxon>
        <taxon>Fungi</taxon>
        <taxon>Dikarya</taxon>
        <taxon>Ascomycota</taxon>
        <taxon>Pezizomycotina</taxon>
        <taxon>Eurotiomycetes</taxon>
        <taxon>Eurotiomycetidae</taxon>
        <taxon>Onygenales</taxon>
        <taxon>Ascosphaeraceae</taxon>
        <taxon>Ascosphaera</taxon>
    </lineage>
</organism>
<comment type="caution">
    <text evidence="7">The sequence shown here is derived from an EMBL/GenBank/DDBJ whole genome shotgun (WGS) entry which is preliminary data.</text>
</comment>
<feature type="region of interest" description="Disordered" evidence="5">
    <location>
        <begin position="385"/>
        <end position="432"/>
    </location>
</feature>
<proteinExistence type="predicted"/>
<keyword evidence="4 6" id="KW-0472">Membrane</keyword>
<accession>A0A167VIQ9</accession>
<feature type="transmembrane region" description="Helical" evidence="6">
    <location>
        <begin position="150"/>
        <end position="180"/>
    </location>
</feature>
<keyword evidence="2 6" id="KW-0812">Transmembrane</keyword>
<dbReference type="PANTHER" id="PTHR47549">
    <property type="entry name" value="GOLGI APPARATUS MEMBRANE PROTEIN TVP38-RELATED"/>
    <property type="match status" value="1"/>
</dbReference>
<evidence type="ECO:0000313" key="8">
    <source>
        <dbReference type="Proteomes" id="UP000242877"/>
    </source>
</evidence>
<feature type="transmembrane region" description="Helical" evidence="6">
    <location>
        <begin position="236"/>
        <end position="260"/>
    </location>
</feature>
<feature type="transmembrane region" description="Helical" evidence="6">
    <location>
        <begin position="280"/>
        <end position="301"/>
    </location>
</feature>
<dbReference type="InterPro" id="IPR051076">
    <property type="entry name" value="Golgi_membrane_TVP38/TMEM64"/>
</dbReference>
<keyword evidence="8" id="KW-1185">Reference proteome</keyword>
<dbReference type="GO" id="GO:0000022">
    <property type="term" value="P:mitotic spindle elongation"/>
    <property type="evidence" value="ECO:0007669"/>
    <property type="project" value="TreeGrafter"/>
</dbReference>
<feature type="compositionally biased region" description="Polar residues" evidence="5">
    <location>
        <begin position="421"/>
        <end position="432"/>
    </location>
</feature>
<name>A0A167VIQ9_9EURO</name>